<organism evidence="1">
    <name type="scientific">marine sediment metagenome</name>
    <dbReference type="NCBI Taxonomy" id="412755"/>
    <lineage>
        <taxon>unclassified sequences</taxon>
        <taxon>metagenomes</taxon>
        <taxon>ecological metagenomes</taxon>
    </lineage>
</organism>
<protein>
    <recommendedName>
        <fullName evidence="2">ATP-NAD kinase</fullName>
    </recommendedName>
</protein>
<gene>
    <name evidence="1" type="ORF">S01H4_37292</name>
</gene>
<reference evidence="1" key="1">
    <citation type="journal article" date="2014" name="Front. Microbiol.">
        <title>High frequency of phylogenetically diverse reductive dehalogenase-homologous genes in deep subseafloor sedimentary metagenomes.</title>
        <authorList>
            <person name="Kawai M."/>
            <person name="Futagami T."/>
            <person name="Toyoda A."/>
            <person name="Takaki Y."/>
            <person name="Nishi S."/>
            <person name="Hori S."/>
            <person name="Arai W."/>
            <person name="Tsubouchi T."/>
            <person name="Morono Y."/>
            <person name="Uchiyama I."/>
            <person name="Ito T."/>
            <person name="Fujiyama A."/>
            <person name="Inagaki F."/>
            <person name="Takami H."/>
        </authorList>
    </citation>
    <scope>NUCLEOTIDE SEQUENCE</scope>
    <source>
        <strain evidence="1">Expedition CK06-06</strain>
    </source>
</reference>
<dbReference type="AlphaFoldDB" id="X1D1W7"/>
<sequence>VYILGSGTTTRTITDLLDEKKTLLGIDLLVNKKIIAKDVNENQILEAITGKKSRIIVTPIGGQGFIFGRGNQQISPTVIQEVGLKNLTVIATKHKLRSLKNLRVDTGNSTLDDKLRGYMSVIVDYREKHMMNVK</sequence>
<dbReference type="Pfam" id="PF20143">
    <property type="entry name" value="NAD_kinase_C"/>
    <property type="match status" value="1"/>
</dbReference>
<comment type="caution">
    <text evidence="1">The sequence shown here is derived from an EMBL/GenBank/DDBJ whole genome shotgun (WGS) entry which is preliminary data.</text>
</comment>
<dbReference type="PANTHER" id="PTHR40697">
    <property type="entry name" value="ACETOIN CATABOLISM PROTEIN X"/>
    <property type="match status" value="1"/>
</dbReference>
<dbReference type="EMBL" id="BART01020020">
    <property type="protein sequence ID" value="GAG99102.1"/>
    <property type="molecule type" value="Genomic_DNA"/>
</dbReference>
<feature type="non-terminal residue" evidence="1">
    <location>
        <position position="1"/>
    </location>
</feature>
<dbReference type="PANTHER" id="PTHR40697:SF2">
    <property type="entry name" value="ATP-NAD KINASE-RELATED"/>
    <property type="match status" value="1"/>
</dbReference>
<accession>X1D1W7</accession>
<name>X1D1W7_9ZZZZ</name>
<evidence type="ECO:0008006" key="2">
    <source>
        <dbReference type="Google" id="ProtNLM"/>
    </source>
</evidence>
<dbReference type="InterPro" id="IPR039065">
    <property type="entry name" value="AcoX-like"/>
</dbReference>
<evidence type="ECO:0000313" key="1">
    <source>
        <dbReference type="EMBL" id="GAG99102.1"/>
    </source>
</evidence>
<proteinExistence type="predicted"/>